<dbReference type="SUPFAM" id="SSF52266">
    <property type="entry name" value="SGNH hydrolase"/>
    <property type="match status" value="1"/>
</dbReference>
<evidence type="ECO:0000313" key="6">
    <source>
        <dbReference type="Proteomes" id="UP000076947"/>
    </source>
</evidence>
<dbReference type="RefSeq" id="WP_066840380.1">
    <property type="nucleotide sequence ID" value="NZ_LSTQ01000024.1"/>
</dbReference>
<dbReference type="PANTHER" id="PTHR37981">
    <property type="entry name" value="LIPASE 2"/>
    <property type="match status" value="1"/>
</dbReference>
<dbReference type="GO" id="GO:0004806">
    <property type="term" value="F:triacylglycerol lipase activity"/>
    <property type="evidence" value="ECO:0007669"/>
    <property type="project" value="TreeGrafter"/>
</dbReference>
<evidence type="ECO:0000259" key="4">
    <source>
        <dbReference type="Pfam" id="PF13472"/>
    </source>
</evidence>
<dbReference type="OrthoDB" id="5503950at2"/>
<reference evidence="6" key="1">
    <citation type="submission" date="2016-02" db="EMBL/GenBank/DDBJ databases">
        <authorList>
            <person name="Kaur G."/>
            <person name="Nair G.R."/>
            <person name="Mayilraj S."/>
        </authorList>
    </citation>
    <scope>NUCLEOTIDE SEQUENCE [LARGE SCALE GENOMIC DNA]</scope>
    <source>
        <strain evidence="6">GA-15</strain>
    </source>
</reference>
<feature type="signal peptide" evidence="3">
    <location>
        <begin position="1"/>
        <end position="25"/>
    </location>
</feature>
<dbReference type="GO" id="GO:0019433">
    <property type="term" value="P:triglyceride catabolic process"/>
    <property type="evidence" value="ECO:0007669"/>
    <property type="project" value="TreeGrafter"/>
</dbReference>
<dbReference type="InterPro" id="IPR037460">
    <property type="entry name" value="SEST-like"/>
</dbReference>
<evidence type="ECO:0000256" key="1">
    <source>
        <dbReference type="PIRSR" id="PIRSR637460-1"/>
    </source>
</evidence>
<dbReference type="InterPro" id="IPR036514">
    <property type="entry name" value="SGNH_hydro_sf"/>
</dbReference>
<feature type="disulfide bond" evidence="2">
    <location>
        <begin position="73"/>
        <end position="98"/>
    </location>
</feature>
<keyword evidence="3" id="KW-0732">Signal</keyword>
<dbReference type="Pfam" id="PF13472">
    <property type="entry name" value="Lipase_GDSL_2"/>
    <property type="match status" value="1"/>
</dbReference>
<feature type="domain" description="SGNH hydrolase-type esterase" evidence="4">
    <location>
        <begin position="52"/>
        <end position="287"/>
    </location>
</feature>
<sequence length="300" mass="31830">MKKLLGIPALITIAAASTLTSCTSADDTSEISAPETTQEQADEPTIYRQYVALGDSYAAMGSRDAQVTGPAECFRSGDNYPAVLAGDDRIKEFVDATCASAVTHDITSVRTGDEGFISAQVDSLTEDTDLVTISIGGNDIGFPDIARCFQEATAAGTESDCASKFPDSTELFGPTPEMLGHTYSSIQNKAPEADVFVTGYLPLITENGDCPDAGFISDEDRAWAVSLTNELNELISKIASELHFTFVLPEEAAEHTVCAEPSQRWTDLSGVETGAYPMHPTALGQEAMTQAISEAMSAKL</sequence>
<proteinExistence type="predicted"/>
<evidence type="ECO:0000313" key="5">
    <source>
        <dbReference type="EMBL" id="OAH26077.1"/>
    </source>
</evidence>
<feature type="disulfide bond" evidence="2">
    <location>
        <begin position="148"/>
        <end position="161"/>
    </location>
</feature>
<dbReference type="Proteomes" id="UP000076947">
    <property type="component" value="Unassembled WGS sequence"/>
</dbReference>
<dbReference type="CDD" id="cd01823">
    <property type="entry name" value="SEST_like"/>
    <property type="match status" value="1"/>
</dbReference>
<feature type="chain" id="PRO_5008063781" evidence="3">
    <location>
        <begin position="26"/>
        <end position="300"/>
    </location>
</feature>
<feature type="active site" evidence="1">
    <location>
        <position position="279"/>
    </location>
</feature>
<dbReference type="EMBL" id="LSTQ01000024">
    <property type="protein sequence ID" value="OAH26077.1"/>
    <property type="molecule type" value="Genomic_DNA"/>
</dbReference>
<organism evidence="5 6">
    <name type="scientific">Corynebacterium stationis</name>
    <dbReference type="NCBI Taxonomy" id="1705"/>
    <lineage>
        <taxon>Bacteria</taxon>
        <taxon>Bacillati</taxon>
        <taxon>Actinomycetota</taxon>
        <taxon>Actinomycetes</taxon>
        <taxon>Mycobacteriales</taxon>
        <taxon>Corynebacteriaceae</taxon>
        <taxon>Corynebacterium</taxon>
    </lineage>
</organism>
<evidence type="ECO:0000256" key="2">
    <source>
        <dbReference type="PIRSR" id="PIRSR637460-2"/>
    </source>
</evidence>
<name>A0A177IB87_9CORY</name>
<dbReference type="PANTHER" id="PTHR37981:SF1">
    <property type="entry name" value="SGNH HYDROLASE-TYPE ESTERASE DOMAIN-CONTAINING PROTEIN"/>
    <property type="match status" value="1"/>
</dbReference>
<comment type="caution">
    <text evidence="5">The sequence shown here is derived from an EMBL/GenBank/DDBJ whole genome shotgun (WGS) entry which is preliminary data.</text>
</comment>
<keyword evidence="6" id="KW-1185">Reference proteome</keyword>
<protein>
    <submittedName>
        <fullName evidence="5">Lipase</fullName>
    </submittedName>
</protein>
<evidence type="ECO:0000256" key="3">
    <source>
        <dbReference type="SAM" id="SignalP"/>
    </source>
</evidence>
<accession>A0A177IB87</accession>
<feature type="disulfide bond" evidence="2">
    <location>
        <begin position="210"/>
        <end position="258"/>
    </location>
</feature>
<dbReference type="Gene3D" id="3.40.50.1110">
    <property type="entry name" value="SGNH hydrolase"/>
    <property type="match status" value="1"/>
</dbReference>
<dbReference type="InterPro" id="IPR013830">
    <property type="entry name" value="SGNH_hydro"/>
</dbReference>
<dbReference type="AlphaFoldDB" id="A0A177IB87"/>
<feature type="active site" description="Nucleophile" evidence="1">
    <location>
        <position position="56"/>
    </location>
</feature>
<gene>
    <name evidence="5" type="ORF">AYJ05_01125</name>
</gene>
<keyword evidence="2" id="KW-1015">Disulfide bond</keyword>
<dbReference type="PROSITE" id="PS51257">
    <property type="entry name" value="PROKAR_LIPOPROTEIN"/>
    <property type="match status" value="1"/>
</dbReference>